<keyword evidence="5" id="KW-1185">Reference proteome</keyword>
<dbReference type="Proteomes" id="UP001201812">
    <property type="component" value="Unassembled WGS sequence"/>
</dbReference>
<accession>A0AAD4MUK5</accession>
<proteinExistence type="predicted"/>
<dbReference type="PANTHER" id="PTHR10352">
    <property type="entry name" value="EUKARYOTIC TRANSLATION INITIATION FACTOR 3 SUBUNIT G"/>
    <property type="match status" value="1"/>
</dbReference>
<protein>
    <submittedName>
        <fullName evidence="4">RNA recognition motif domain-containing protein</fullName>
    </submittedName>
</protein>
<dbReference type="GO" id="GO:0003723">
    <property type="term" value="F:RNA binding"/>
    <property type="evidence" value="ECO:0007669"/>
    <property type="project" value="UniProtKB-UniRule"/>
</dbReference>
<dbReference type="AlphaFoldDB" id="A0AAD4MUK5"/>
<dbReference type="InterPro" id="IPR003954">
    <property type="entry name" value="RRM_euk-type"/>
</dbReference>
<feature type="domain" description="RRM" evidence="3">
    <location>
        <begin position="131"/>
        <end position="209"/>
    </location>
</feature>
<gene>
    <name evidence="4" type="ORF">DdX_12355</name>
</gene>
<sequence>MTANSYGYGRNERDSTGNYNPRVHYSVALNAGFELKSIEHQPKTIYIGNLAHAVTEEFVGALFGQIGTINKLTIISDGISNPYAFVEFSDHIFAAQAVQAMDKRRLMDQEMKITWVTEPSSQLKVDTSNHFHIFVGDLSPEVDNKALQTAFAPFGEISDIKVIRDPVTLKSKGYGFISFPRRENAECAIERMNGQWIGGRAVRTNWASRKSAMDTYYGKPSSEAISNQTSPANTSVYIGGVPVNCTEAHIRKEFSKFGTIVDVRSFKQQSYAFVRFTNKESAVNAITEMNGSSLMGQTIRCSWGKSEGGSGRADLLSYQDSLGSVNSSGLASDATNMQYYLNFYQKYYANDPELQQQWQK</sequence>
<dbReference type="InterPro" id="IPR012677">
    <property type="entry name" value="Nucleotide-bd_a/b_plait_sf"/>
</dbReference>
<dbReference type="PROSITE" id="PS50102">
    <property type="entry name" value="RRM"/>
    <property type="match status" value="3"/>
</dbReference>
<organism evidence="4 5">
    <name type="scientific">Ditylenchus destructor</name>
    <dbReference type="NCBI Taxonomy" id="166010"/>
    <lineage>
        <taxon>Eukaryota</taxon>
        <taxon>Metazoa</taxon>
        <taxon>Ecdysozoa</taxon>
        <taxon>Nematoda</taxon>
        <taxon>Chromadorea</taxon>
        <taxon>Rhabditida</taxon>
        <taxon>Tylenchina</taxon>
        <taxon>Tylenchomorpha</taxon>
        <taxon>Sphaerularioidea</taxon>
        <taxon>Anguinidae</taxon>
        <taxon>Anguininae</taxon>
        <taxon>Ditylenchus</taxon>
    </lineage>
</organism>
<comment type="caution">
    <text evidence="4">The sequence shown here is derived from an EMBL/GenBank/DDBJ whole genome shotgun (WGS) entry which is preliminary data.</text>
</comment>
<evidence type="ECO:0000313" key="4">
    <source>
        <dbReference type="EMBL" id="KAI1707520.1"/>
    </source>
</evidence>
<dbReference type="InterPro" id="IPR035979">
    <property type="entry name" value="RBD_domain_sf"/>
</dbReference>
<reference evidence="4" key="1">
    <citation type="submission" date="2022-01" db="EMBL/GenBank/DDBJ databases">
        <title>Genome Sequence Resource for Two Populations of Ditylenchus destructor, the Migratory Endoparasitic Phytonematode.</title>
        <authorList>
            <person name="Zhang H."/>
            <person name="Lin R."/>
            <person name="Xie B."/>
        </authorList>
    </citation>
    <scope>NUCLEOTIDE SEQUENCE</scope>
    <source>
        <strain evidence="4">BazhouSP</strain>
    </source>
</reference>
<feature type="domain" description="RRM" evidence="3">
    <location>
        <begin position="234"/>
        <end position="306"/>
    </location>
</feature>
<dbReference type="Pfam" id="PF00076">
    <property type="entry name" value="RRM_1"/>
    <property type="match status" value="3"/>
</dbReference>
<dbReference type="InterPro" id="IPR000504">
    <property type="entry name" value="RRM_dom"/>
</dbReference>
<dbReference type="CDD" id="cd12353">
    <property type="entry name" value="RRM2_TIA1_like"/>
    <property type="match status" value="1"/>
</dbReference>
<name>A0AAD4MUK5_9BILA</name>
<dbReference type="EMBL" id="JAKKPZ010000040">
    <property type="protein sequence ID" value="KAI1707520.1"/>
    <property type="molecule type" value="Genomic_DNA"/>
</dbReference>
<dbReference type="SMART" id="SM00361">
    <property type="entry name" value="RRM_1"/>
    <property type="match status" value="2"/>
</dbReference>
<evidence type="ECO:0000256" key="1">
    <source>
        <dbReference type="ARBA" id="ARBA00022884"/>
    </source>
</evidence>
<dbReference type="SUPFAM" id="SSF54928">
    <property type="entry name" value="RNA-binding domain, RBD"/>
    <property type="match status" value="3"/>
</dbReference>
<evidence type="ECO:0000259" key="3">
    <source>
        <dbReference type="PROSITE" id="PS50102"/>
    </source>
</evidence>
<dbReference type="Gene3D" id="3.30.70.330">
    <property type="match status" value="3"/>
</dbReference>
<feature type="domain" description="RRM" evidence="3">
    <location>
        <begin position="43"/>
        <end position="118"/>
    </location>
</feature>
<keyword evidence="1 2" id="KW-0694">RNA-binding</keyword>
<evidence type="ECO:0000313" key="5">
    <source>
        <dbReference type="Proteomes" id="UP001201812"/>
    </source>
</evidence>
<evidence type="ECO:0000256" key="2">
    <source>
        <dbReference type="PROSITE-ProRule" id="PRU00176"/>
    </source>
</evidence>
<dbReference type="SMART" id="SM00360">
    <property type="entry name" value="RRM"/>
    <property type="match status" value="3"/>
</dbReference>